<feature type="region of interest" description="Disordered" evidence="1">
    <location>
        <begin position="48"/>
        <end position="77"/>
    </location>
</feature>
<reference evidence="3 4" key="1">
    <citation type="submission" date="2009-02" db="EMBL/GenBank/DDBJ databases">
        <title>Draft genome sequence of Clostridium asparagiforme (DSM 15981).</title>
        <authorList>
            <person name="Sudarsanam P."/>
            <person name="Ley R."/>
            <person name="Guruge J."/>
            <person name="Turnbaugh P.J."/>
            <person name="Mahowald M."/>
            <person name="Liep D."/>
            <person name="Gordon J."/>
        </authorList>
    </citation>
    <scope>NUCLEOTIDE SEQUENCE [LARGE SCALE GENOMIC DNA]</scope>
    <source>
        <strain evidence="3 4">DSM 15981</strain>
    </source>
</reference>
<dbReference type="GO" id="GO:0042597">
    <property type="term" value="C:periplasmic space"/>
    <property type="evidence" value="ECO:0007669"/>
    <property type="project" value="UniProtKB-ARBA"/>
</dbReference>
<comment type="caution">
    <text evidence="3">The sequence shown here is derived from an EMBL/GenBank/DDBJ whole genome shotgun (WGS) entry which is preliminary data.</text>
</comment>
<dbReference type="InterPro" id="IPR030678">
    <property type="entry name" value="Peptide/Ni-bd"/>
</dbReference>
<dbReference type="AlphaFoldDB" id="C0D6L3"/>
<dbReference type="EMBL" id="ACCJ01000407">
    <property type="protein sequence ID" value="EEG53036.1"/>
    <property type="molecule type" value="Genomic_DNA"/>
</dbReference>
<name>C0D6L3_9FIRM</name>
<protein>
    <submittedName>
        <fullName evidence="3">ABC transporter, substrate-binding protein, family 5</fullName>
    </submittedName>
</protein>
<evidence type="ECO:0000313" key="4">
    <source>
        <dbReference type="Proteomes" id="UP000004756"/>
    </source>
</evidence>
<dbReference type="Proteomes" id="UP000004756">
    <property type="component" value="Unassembled WGS sequence"/>
</dbReference>
<sequence length="551" mass="60153">MYAYGKQMSITRTHTWNIDREVTIMKKARNVLALTLAVVLTAGALSACGGKTSSTPESSATAAAGGSESAAPAAGGESARDTLRVALTSEPPNLSTCDHDSLISVGMNMLTFNGLVRIDNATLKPELDLASDYKVENDVDWIFTLKQGVKFHNGDDFTAADVVATLEYAKSLPATTTYTSNMKSIEAVDDFTVKITTNEPYAGLLYDLGYHFNWILPKGLIESGNDFNENPVGTGPYKLVEWVSGDHLTFEAFDGYFDAERKAKIKNLEFTIIPEGVTRALALETGEVDFVWETNGADAASLLNNPDVKVEQVDSVDNVILFLNNDVAPFDDVNLRRAIACAINRQDIIDGALSGYGVVNYSAIAQGLWGSTTKDQLEYNVDKAKEYLAAWGGDPASVDLSILVTNETRVAVATIIQSNLAELGINVKVESMDTATYFEKWSSGDYTGLIASWSPSNALTYVQRYVTDRRVQYAGSYNNPEMNTLILDAQSTLDDDARMEKIENIVSIVNQDSPQISLFQSVWLRAHDAKLQGVVLSGTGYTDYNMMYWAE</sequence>
<evidence type="ECO:0000256" key="1">
    <source>
        <dbReference type="SAM" id="MobiDB-lite"/>
    </source>
</evidence>
<dbReference type="GO" id="GO:1904680">
    <property type="term" value="F:peptide transmembrane transporter activity"/>
    <property type="evidence" value="ECO:0007669"/>
    <property type="project" value="TreeGrafter"/>
</dbReference>
<gene>
    <name evidence="3" type="ORF">CLOSTASPAR_04910</name>
</gene>
<dbReference type="SUPFAM" id="SSF53850">
    <property type="entry name" value="Periplasmic binding protein-like II"/>
    <property type="match status" value="1"/>
</dbReference>
<evidence type="ECO:0000259" key="2">
    <source>
        <dbReference type="Pfam" id="PF00496"/>
    </source>
</evidence>
<dbReference type="CDD" id="cd00995">
    <property type="entry name" value="PBP2_NikA_DppA_OppA_like"/>
    <property type="match status" value="1"/>
</dbReference>
<feature type="domain" description="Solute-binding protein family 5" evidence="2">
    <location>
        <begin position="125"/>
        <end position="458"/>
    </location>
</feature>
<keyword evidence="4" id="KW-1185">Reference proteome</keyword>
<proteinExistence type="predicted"/>
<dbReference type="HOGENOM" id="CLU_017028_7_4_9"/>
<dbReference type="Pfam" id="PF00496">
    <property type="entry name" value="SBP_bac_5"/>
    <property type="match status" value="1"/>
</dbReference>
<dbReference type="PIRSF" id="PIRSF002741">
    <property type="entry name" value="MppA"/>
    <property type="match status" value="1"/>
</dbReference>
<dbReference type="Gene3D" id="3.40.190.10">
    <property type="entry name" value="Periplasmic binding protein-like II"/>
    <property type="match status" value="1"/>
</dbReference>
<accession>C0D6L3</accession>
<dbReference type="Gene3D" id="3.10.105.10">
    <property type="entry name" value="Dipeptide-binding Protein, Domain 3"/>
    <property type="match status" value="1"/>
</dbReference>
<dbReference type="InterPro" id="IPR000914">
    <property type="entry name" value="SBP_5_dom"/>
</dbReference>
<dbReference type="GO" id="GO:0015833">
    <property type="term" value="P:peptide transport"/>
    <property type="evidence" value="ECO:0007669"/>
    <property type="project" value="TreeGrafter"/>
</dbReference>
<dbReference type="PANTHER" id="PTHR30290">
    <property type="entry name" value="PERIPLASMIC BINDING COMPONENT OF ABC TRANSPORTER"/>
    <property type="match status" value="1"/>
</dbReference>
<organism evidence="3 4">
    <name type="scientific">[Clostridium] asparagiforme DSM 15981</name>
    <dbReference type="NCBI Taxonomy" id="518636"/>
    <lineage>
        <taxon>Bacteria</taxon>
        <taxon>Bacillati</taxon>
        <taxon>Bacillota</taxon>
        <taxon>Clostridia</taxon>
        <taxon>Lachnospirales</taxon>
        <taxon>Lachnospiraceae</taxon>
        <taxon>Enterocloster</taxon>
    </lineage>
</organism>
<dbReference type="InterPro" id="IPR039424">
    <property type="entry name" value="SBP_5"/>
</dbReference>
<evidence type="ECO:0000313" key="3">
    <source>
        <dbReference type="EMBL" id="EEG53036.1"/>
    </source>
</evidence>
<dbReference type="GO" id="GO:0043190">
    <property type="term" value="C:ATP-binding cassette (ABC) transporter complex"/>
    <property type="evidence" value="ECO:0007669"/>
    <property type="project" value="InterPro"/>
</dbReference>